<dbReference type="InterPro" id="IPR036635">
    <property type="entry name" value="MurB_C_sf"/>
</dbReference>
<keyword evidence="10 19" id="KW-0274">FAD</keyword>
<comment type="catalytic activity">
    <reaction evidence="18 19">
        <text>UDP-N-acetyl-alpha-D-muramate + NADP(+) = UDP-N-acetyl-3-O-(1-carboxyvinyl)-alpha-D-glucosamine + NADPH + H(+)</text>
        <dbReference type="Rhea" id="RHEA:12248"/>
        <dbReference type="ChEBI" id="CHEBI:15378"/>
        <dbReference type="ChEBI" id="CHEBI:57783"/>
        <dbReference type="ChEBI" id="CHEBI:58349"/>
        <dbReference type="ChEBI" id="CHEBI:68483"/>
        <dbReference type="ChEBI" id="CHEBI:70757"/>
        <dbReference type="EC" id="1.3.1.98"/>
    </reaction>
</comment>
<evidence type="ECO:0000256" key="12">
    <source>
        <dbReference type="ARBA" id="ARBA00022960"/>
    </source>
</evidence>
<dbReference type="InterPro" id="IPR016167">
    <property type="entry name" value="FAD-bd_PCMH_sub1"/>
</dbReference>
<keyword evidence="12 19" id="KW-0133">Cell shape</keyword>
<feature type="active site" evidence="19">
    <location>
        <position position="170"/>
    </location>
</feature>
<comment type="function">
    <text evidence="2 19">Cell wall formation.</text>
</comment>
<reference evidence="21 22" key="1">
    <citation type="submission" date="2019-02" db="EMBL/GenBank/DDBJ databases">
        <title>Deep-cultivation of Planctomycetes and their phenomic and genomic characterization uncovers novel biology.</title>
        <authorList>
            <person name="Wiegand S."/>
            <person name="Jogler M."/>
            <person name="Boedeker C."/>
            <person name="Pinto D."/>
            <person name="Vollmers J."/>
            <person name="Rivas-Marin E."/>
            <person name="Kohn T."/>
            <person name="Peeters S.H."/>
            <person name="Heuer A."/>
            <person name="Rast P."/>
            <person name="Oberbeckmann S."/>
            <person name="Bunk B."/>
            <person name="Jeske O."/>
            <person name="Meyerdierks A."/>
            <person name="Storesund J.E."/>
            <person name="Kallscheuer N."/>
            <person name="Luecker S."/>
            <person name="Lage O.M."/>
            <person name="Pohl T."/>
            <person name="Merkel B.J."/>
            <person name="Hornburger P."/>
            <person name="Mueller R.-W."/>
            <person name="Bruemmer F."/>
            <person name="Labrenz M."/>
            <person name="Spormann A.M."/>
            <person name="Op den Camp H."/>
            <person name="Overmann J."/>
            <person name="Amann R."/>
            <person name="Jetten M.S.M."/>
            <person name="Mascher T."/>
            <person name="Medema M.H."/>
            <person name="Devos D.P."/>
            <person name="Kaster A.-K."/>
            <person name="Ovreas L."/>
            <person name="Rohde M."/>
            <person name="Galperin M.Y."/>
            <person name="Jogler C."/>
        </authorList>
    </citation>
    <scope>NUCLEOTIDE SEQUENCE [LARGE SCALE GENOMIC DNA]</scope>
    <source>
        <strain evidence="21 22">I41</strain>
    </source>
</reference>
<dbReference type="SUPFAM" id="SSF56194">
    <property type="entry name" value="Uridine diphospho-N-Acetylenolpyruvylglucosamine reductase, MurB, C-terminal domain"/>
    <property type="match status" value="1"/>
</dbReference>
<dbReference type="Gene3D" id="3.30.465.10">
    <property type="match status" value="1"/>
</dbReference>
<evidence type="ECO:0000256" key="3">
    <source>
        <dbReference type="ARBA" id="ARBA00004496"/>
    </source>
</evidence>
<organism evidence="21 22">
    <name type="scientific">Lacipirellula limnantheis</name>
    <dbReference type="NCBI Taxonomy" id="2528024"/>
    <lineage>
        <taxon>Bacteria</taxon>
        <taxon>Pseudomonadati</taxon>
        <taxon>Planctomycetota</taxon>
        <taxon>Planctomycetia</taxon>
        <taxon>Pirellulales</taxon>
        <taxon>Lacipirellulaceae</taxon>
        <taxon>Lacipirellula</taxon>
    </lineage>
</organism>
<dbReference type="Gene3D" id="3.90.78.10">
    <property type="entry name" value="UDP-N-acetylenolpyruvoylglucosamine reductase, C-terminal domain"/>
    <property type="match status" value="1"/>
</dbReference>
<evidence type="ECO:0000256" key="18">
    <source>
        <dbReference type="ARBA" id="ARBA00048914"/>
    </source>
</evidence>
<keyword evidence="11 19" id="KW-0521">NADP</keyword>
<protein>
    <recommendedName>
        <fullName evidence="6 19">UDP-N-acetylenolpyruvoylglucosamine reductase</fullName>
        <ecNumber evidence="5 19">1.3.1.98</ecNumber>
    </recommendedName>
    <alternativeName>
        <fullName evidence="17 19">UDP-N-acetylmuramate dehydrogenase</fullName>
    </alternativeName>
</protein>
<evidence type="ECO:0000256" key="15">
    <source>
        <dbReference type="ARBA" id="ARBA00023306"/>
    </source>
</evidence>
<feature type="domain" description="FAD-binding PCMH-type" evidence="20">
    <location>
        <begin position="24"/>
        <end position="214"/>
    </location>
</feature>
<comment type="cofactor">
    <cofactor evidence="1 19">
        <name>FAD</name>
        <dbReference type="ChEBI" id="CHEBI:57692"/>
    </cofactor>
</comment>
<proteinExistence type="inferred from homology"/>
<dbReference type="GO" id="GO:0008360">
    <property type="term" value="P:regulation of cell shape"/>
    <property type="evidence" value="ECO:0007669"/>
    <property type="project" value="UniProtKB-KW"/>
</dbReference>
<feature type="active site" evidence="19">
    <location>
        <position position="288"/>
    </location>
</feature>
<evidence type="ECO:0000256" key="8">
    <source>
        <dbReference type="ARBA" id="ARBA00022618"/>
    </source>
</evidence>
<dbReference type="PROSITE" id="PS51387">
    <property type="entry name" value="FAD_PCMH"/>
    <property type="match status" value="1"/>
</dbReference>
<dbReference type="AlphaFoldDB" id="A0A517TWR4"/>
<keyword evidence="22" id="KW-1185">Reference proteome</keyword>
<dbReference type="UniPathway" id="UPA00219"/>
<dbReference type="SUPFAM" id="SSF56176">
    <property type="entry name" value="FAD-binding/transporter-associated domain-like"/>
    <property type="match status" value="1"/>
</dbReference>
<comment type="pathway">
    <text evidence="4 19">Cell wall biogenesis; peptidoglycan biosynthesis.</text>
</comment>
<evidence type="ECO:0000256" key="10">
    <source>
        <dbReference type="ARBA" id="ARBA00022827"/>
    </source>
</evidence>
<evidence type="ECO:0000256" key="17">
    <source>
        <dbReference type="ARBA" id="ARBA00031026"/>
    </source>
</evidence>
<keyword evidence="16 19" id="KW-0961">Cell wall biogenesis/degradation</keyword>
<dbReference type="GO" id="GO:0005829">
    <property type="term" value="C:cytosol"/>
    <property type="evidence" value="ECO:0007669"/>
    <property type="project" value="TreeGrafter"/>
</dbReference>
<name>A0A517TWR4_9BACT</name>
<dbReference type="EC" id="1.3.1.98" evidence="5 19"/>
<evidence type="ECO:0000256" key="1">
    <source>
        <dbReference type="ARBA" id="ARBA00001974"/>
    </source>
</evidence>
<dbReference type="InterPro" id="IPR003170">
    <property type="entry name" value="MurB"/>
</dbReference>
<dbReference type="NCBIfam" id="TIGR00179">
    <property type="entry name" value="murB"/>
    <property type="match status" value="1"/>
</dbReference>
<dbReference type="GO" id="GO:0071949">
    <property type="term" value="F:FAD binding"/>
    <property type="evidence" value="ECO:0007669"/>
    <property type="project" value="InterPro"/>
</dbReference>
<dbReference type="GO" id="GO:0071555">
    <property type="term" value="P:cell wall organization"/>
    <property type="evidence" value="ECO:0007669"/>
    <property type="project" value="UniProtKB-KW"/>
</dbReference>
<comment type="similarity">
    <text evidence="19">Belongs to the MurB family.</text>
</comment>
<keyword evidence="8 19" id="KW-0132">Cell division</keyword>
<sequence>MTLVSGFEKIVRQQEPLAERTWLRLGGPAEFFAEPNSVDELAALVRRCRNEDVPIRLLGGGSNILVRDEGVGGMVVSLTSPAFSQIRIAGNRVTAGGGVKLAHAISETVRAGLAGLEPLVGIPGTVGGALHGNSGSRAGDIGQWACRATVMTRAGDIVHRNREDLVFAYRQSSLDELVILSGEFQLEQDDPAQLTKRMQKQWIVKKAGQPLSHQNVACVFKNPRGMSAGMLIEQAGLKGTRVGGVEVSQRHANFIVAGDGASSQDVLRLIDLIRSRVAERLGVELETEMEIW</sequence>
<feature type="active site" description="Proton donor" evidence="19">
    <location>
        <position position="218"/>
    </location>
</feature>
<evidence type="ECO:0000256" key="19">
    <source>
        <dbReference type="HAMAP-Rule" id="MF_00037"/>
    </source>
</evidence>
<dbReference type="Pfam" id="PF01565">
    <property type="entry name" value="FAD_binding_4"/>
    <property type="match status" value="1"/>
</dbReference>
<evidence type="ECO:0000256" key="2">
    <source>
        <dbReference type="ARBA" id="ARBA00003921"/>
    </source>
</evidence>
<evidence type="ECO:0000313" key="21">
    <source>
        <dbReference type="EMBL" id="QDT72819.1"/>
    </source>
</evidence>
<dbReference type="GO" id="GO:0051301">
    <property type="term" value="P:cell division"/>
    <property type="evidence" value="ECO:0007669"/>
    <property type="project" value="UniProtKB-KW"/>
</dbReference>
<dbReference type="NCBIfam" id="NF010480">
    <property type="entry name" value="PRK13905.1"/>
    <property type="match status" value="1"/>
</dbReference>
<dbReference type="GO" id="GO:0008762">
    <property type="term" value="F:UDP-N-acetylmuramate dehydrogenase activity"/>
    <property type="evidence" value="ECO:0007669"/>
    <property type="project" value="UniProtKB-UniRule"/>
</dbReference>
<dbReference type="KEGG" id="llh:I41_20040"/>
<evidence type="ECO:0000256" key="6">
    <source>
        <dbReference type="ARBA" id="ARBA00015188"/>
    </source>
</evidence>
<keyword evidence="15 19" id="KW-0131">Cell cycle</keyword>
<keyword evidence="9 19" id="KW-0285">Flavoprotein</keyword>
<dbReference type="OrthoDB" id="9804753at2"/>
<dbReference type="Pfam" id="PF02873">
    <property type="entry name" value="MurB_C"/>
    <property type="match status" value="1"/>
</dbReference>
<keyword evidence="14 19" id="KW-0560">Oxidoreductase</keyword>
<dbReference type="PANTHER" id="PTHR21071">
    <property type="entry name" value="UDP-N-ACETYLENOLPYRUVOYLGLUCOSAMINE REDUCTASE"/>
    <property type="match status" value="1"/>
</dbReference>
<evidence type="ECO:0000256" key="9">
    <source>
        <dbReference type="ARBA" id="ARBA00022630"/>
    </source>
</evidence>
<dbReference type="EMBL" id="CP036339">
    <property type="protein sequence ID" value="QDT72819.1"/>
    <property type="molecule type" value="Genomic_DNA"/>
</dbReference>
<dbReference type="InterPro" id="IPR011601">
    <property type="entry name" value="MurB_C"/>
</dbReference>
<dbReference type="GO" id="GO:0009252">
    <property type="term" value="P:peptidoglycan biosynthetic process"/>
    <property type="evidence" value="ECO:0007669"/>
    <property type="project" value="UniProtKB-UniRule"/>
</dbReference>
<evidence type="ECO:0000259" key="20">
    <source>
        <dbReference type="PROSITE" id="PS51387"/>
    </source>
</evidence>
<evidence type="ECO:0000256" key="4">
    <source>
        <dbReference type="ARBA" id="ARBA00004752"/>
    </source>
</evidence>
<dbReference type="PANTHER" id="PTHR21071:SF4">
    <property type="entry name" value="UDP-N-ACETYLENOLPYRUVOYLGLUCOSAMINE REDUCTASE"/>
    <property type="match status" value="1"/>
</dbReference>
<evidence type="ECO:0000256" key="14">
    <source>
        <dbReference type="ARBA" id="ARBA00023002"/>
    </source>
</evidence>
<comment type="subcellular location">
    <subcellularLocation>
        <location evidence="3 19">Cytoplasm</location>
    </subcellularLocation>
</comment>
<keyword evidence="13 19" id="KW-0573">Peptidoglycan synthesis</keyword>
<evidence type="ECO:0000256" key="11">
    <source>
        <dbReference type="ARBA" id="ARBA00022857"/>
    </source>
</evidence>
<evidence type="ECO:0000256" key="7">
    <source>
        <dbReference type="ARBA" id="ARBA00022490"/>
    </source>
</evidence>
<dbReference type="InterPro" id="IPR016169">
    <property type="entry name" value="FAD-bd_PCMH_sub2"/>
</dbReference>
<keyword evidence="7 19" id="KW-0963">Cytoplasm</keyword>
<evidence type="ECO:0000256" key="16">
    <source>
        <dbReference type="ARBA" id="ARBA00023316"/>
    </source>
</evidence>
<gene>
    <name evidence="19 21" type="primary">murB</name>
    <name evidence="21" type="ORF">I41_20040</name>
</gene>
<dbReference type="RefSeq" id="WP_145432348.1">
    <property type="nucleotide sequence ID" value="NZ_CP036339.1"/>
</dbReference>
<dbReference type="HAMAP" id="MF_00037">
    <property type="entry name" value="MurB"/>
    <property type="match status" value="1"/>
</dbReference>
<dbReference type="Gene3D" id="3.30.43.10">
    <property type="entry name" value="Uridine Diphospho-n-acetylenolpyruvylglucosamine Reductase, domain 2"/>
    <property type="match status" value="1"/>
</dbReference>
<evidence type="ECO:0000256" key="13">
    <source>
        <dbReference type="ARBA" id="ARBA00022984"/>
    </source>
</evidence>
<accession>A0A517TWR4</accession>
<dbReference type="InterPro" id="IPR016166">
    <property type="entry name" value="FAD-bd_PCMH"/>
</dbReference>
<dbReference type="Proteomes" id="UP000317909">
    <property type="component" value="Chromosome"/>
</dbReference>
<evidence type="ECO:0000256" key="5">
    <source>
        <dbReference type="ARBA" id="ARBA00012518"/>
    </source>
</evidence>
<evidence type="ECO:0000313" key="22">
    <source>
        <dbReference type="Proteomes" id="UP000317909"/>
    </source>
</evidence>
<dbReference type="InterPro" id="IPR006094">
    <property type="entry name" value="Oxid_FAD_bind_N"/>
</dbReference>
<dbReference type="InterPro" id="IPR036318">
    <property type="entry name" value="FAD-bd_PCMH-like_sf"/>
</dbReference>